<proteinExistence type="predicted"/>
<evidence type="ECO:0000256" key="1">
    <source>
        <dbReference type="SAM" id="MobiDB-lite"/>
    </source>
</evidence>
<protein>
    <recommendedName>
        <fullName evidence="4">HipA N-terminal subdomain 1 domain-containing protein</fullName>
    </recommendedName>
</protein>
<reference evidence="3" key="1">
    <citation type="journal article" date="2019" name="Int. J. Syst. Evol. Microbiol.">
        <title>The Global Catalogue of Microorganisms (GCM) 10K type strain sequencing project: providing services to taxonomists for standard genome sequencing and annotation.</title>
        <authorList>
            <consortium name="The Broad Institute Genomics Platform"/>
            <consortium name="The Broad Institute Genome Sequencing Center for Infectious Disease"/>
            <person name="Wu L."/>
            <person name="Ma J."/>
        </authorList>
    </citation>
    <scope>NUCLEOTIDE SEQUENCE [LARGE SCALE GENOMIC DNA]</scope>
    <source>
        <strain evidence="3">CCUG 36956</strain>
    </source>
</reference>
<evidence type="ECO:0000313" key="3">
    <source>
        <dbReference type="Proteomes" id="UP001596223"/>
    </source>
</evidence>
<accession>A0ABW1JNL6</accession>
<dbReference type="EMBL" id="JBHSQN010000003">
    <property type="protein sequence ID" value="MFC6011012.1"/>
    <property type="molecule type" value="Genomic_DNA"/>
</dbReference>
<name>A0ABW1JNL6_9NOCA</name>
<gene>
    <name evidence="2" type="ORF">ACFP3H_08105</name>
</gene>
<evidence type="ECO:0000313" key="2">
    <source>
        <dbReference type="EMBL" id="MFC6011012.1"/>
    </source>
</evidence>
<feature type="region of interest" description="Disordered" evidence="1">
    <location>
        <begin position="61"/>
        <end position="80"/>
    </location>
</feature>
<evidence type="ECO:0008006" key="4">
    <source>
        <dbReference type="Google" id="ProtNLM"/>
    </source>
</evidence>
<sequence length="147" mass="15883">MTDEHTLHVVMNGRVIGDIQRTGRRGMRLRYADELSGNFTPLSISIPGPVGRYRESARALAGGGVGGGDPPVEERATGQQFRGEFPREGTEFAAVDVVLNGLASSVDFDGRAVLLTLDHRRVRRWTAAVRPAGGRRDLGDHPPVGQI</sequence>
<keyword evidence="3" id="KW-1185">Reference proteome</keyword>
<dbReference type="RefSeq" id="WP_378601847.1">
    <property type="nucleotide sequence ID" value="NZ_JBHSQN010000003.1"/>
</dbReference>
<organism evidence="2 3">
    <name type="scientific">Nocardia lasii</name>
    <dbReference type="NCBI Taxonomy" id="1616107"/>
    <lineage>
        <taxon>Bacteria</taxon>
        <taxon>Bacillati</taxon>
        <taxon>Actinomycetota</taxon>
        <taxon>Actinomycetes</taxon>
        <taxon>Mycobacteriales</taxon>
        <taxon>Nocardiaceae</taxon>
        <taxon>Nocardia</taxon>
    </lineage>
</organism>
<comment type="caution">
    <text evidence="2">The sequence shown here is derived from an EMBL/GenBank/DDBJ whole genome shotgun (WGS) entry which is preliminary data.</text>
</comment>
<dbReference type="Proteomes" id="UP001596223">
    <property type="component" value="Unassembled WGS sequence"/>
</dbReference>